<keyword evidence="6" id="KW-1185">Reference proteome</keyword>
<dbReference type="InterPro" id="IPR016071">
    <property type="entry name" value="Staphylococal_nuclease_OB-fold"/>
</dbReference>
<accession>A0A8J6C3B5</accession>
<organism evidence="5 6">
    <name type="scientific">Diacronema lutheri</name>
    <name type="common">Unicellular marine alga</name>
    <name type="synonym">Monochrysis lutheri</name>
    <dbReference type="NCBI Taxonomy" id="2081491"/>
    <lineage>
        <taxon>Eukaryota</taxon>
        <taxon>Haptista</taxon>
        <taxon>Haptophyta</taxon>
        <taxon>Pavlovophyceae</taxon>
        <taxon>Pavlovales</taxon>
        <taxon>Pavlovaceae</taxon>
        <taxon>Diacronema</taxon>
    </lineage>
</organism>
<comment type="caution">
    <text evidence="5">The sequence shown here is derived from an EMBL/GenBank/DDBJ whole genome shotgun (WGS) entry which is preliminary data.</text>
</comment>
<dbReference type="Gene3D" id="2.40.50.90">
    <property type="match status" value="1"/>
</dbReference>
<evidence type="ECO:0000313" key="5">
    <source>
        <dbReference type="EMBL" id="KAG8460612.1"/>
    </source>
</evidence>
<dbReference type="PANTHER" id="PTHR12302:SF3">
    <property type="entry name" value="SERINE_THREONINE-PROTEIN KINASE 31"/>
    <property type="match status" value="1"/>
</dbReference>
<dbReference type="GO" id="GO:0016787">
    <property type="term" value="F:hydrolase activity"/>
    <property type="evidence" value="ECO:0007669"/>
    <property type="project" value="UniProtKB-KW"/>
</dbReference>
<dbReference type="SUPFAM" id="SSF50199">
    <property type="entry name" value="Staphylococcal nuclease"/>
    <property type="match status" value="1"/>
</dbReference>
<dbReference type="Pfam" id="PF00565">
    <property type="entry name" value="SNase"/>
    <property type="match status" value="1"/>
</dbReference>
<keyword evidence="1" id="KW-0540">Nuclease</keyword>
<reference evidence="5" key="1">
    <citation type="submission" date="2021-05" db="EMBL/GenBank/DDBJ databases">
        <title>The genome of the haptophyte Pavlova lutheri (Diacronema luteri, Pavlovales) - a model for lipid biosynthesis in eukaryotic algae.</title>
        <authorList>
            <person name="Hulatt C.J."/>
            <person name="Posewitz M.C."/>
        </authorList>
    </citation>
    <scope>NUCLEOTIDE SEQUENCE</scope>
    <source>
        <strain evidence="5">NIVA-4/92</strain>
    </source>
</reference>
<evidence type="ECO:0000256" key="2">
    <source>
        <dbReference type="ARBA" id="ARBA00022759"/>
    </source>
</evidence>
<evidence type="ECO:0000313" key="6">
    <source>
        <dbReference type="Proteomes" id="UP000751190"/>
    </source>
</evidence>
<dbReference type="PANTHER" id="PTHR12302">
    <property type="entry name" value="EBNA2 BINDING PROTEIN P100"/>
    <property type="match status" value="1"/>
</dbReference>
<evidence type="ECO:0000259" key="4">
    <source>
        <dbReference type="PROSITE" id="PS50830"/>
    </source>
</evidence>
<dbReference type="PROSITE" id="PS50830">
    <property type="entry name" value="TNASE_3"/>
    <property type="match status" value="1"/>
</dbReference>
<protein>
    <recommendedName>
        <fullName evidence="4">TNase-like domain-containing protein</fullName>
    </recommendedName>
</protein>
<dbReference type="Proteomes" id="UP000751190">
    <property type="component" value="Unassembled WGS sequence"/>
</dbReference>
<evidence type="ECO:0000256" key="1">
    <source>
        <dbReference type="ARBA" id="ARBA00022722"/>
    </source>
</evidence>
<name>A0A8J6C3B5_DIALT</name>
<evidence type="ECO:0000256" key="3">
    <source>
        <dbReference type="ARBA" id="ARBA00022801"/>
    </source>
</evidence>
<feature type="domain" description="TNase-like" evidence="4">
    <location>
        <begin position="84"/>
        <end position="236"/>
    </location>
</feature>
<dbReference type="OMA" id="IRICTID"/>
<keyword evidence="2" id="KW-0255">Endonuclease</keyword>
<keyword evidence="3" id="KW-0378">Hydrolase</keyword>
<dbReference type="GO" id="GO:0005737">
    <property type="term" value="C:cytoplasm"/>
    <property type="evidence" value="ECO:0007669"/>
    <property type="project" value="TreeGrafter"/>
</dbReference>
<dbReference type="OrthoDB" id="430293at2759"/>
<dbReference type="GO" id="GO:0004519">
    <property type="term" value="F:endonuclease activity"/>
    <property type="evidence" value="ECO:0007669"/>
    <property type="project" value="UniProtKB-KW"/>
</dbReference>
<sequence>MEIGAWLDASRQRCEALARGLGGAAQGALALDGAPSIDTLCWSAASFAAGVGVGLRFGAARRGLFQRIVAAHELAHDAIGPTSALLRGRVIKVADGDTLRLLHTPTPFHASRLRDSDKVSAVALQVRLCTIDAPETAKFGKPAQPFGEAAKQHLERLVLGRMVSVRVLSRDQYGRAVGSVVRGRWPLRSHVDEDMLRTGLAEVYHGGGAVYGPRGKEHYVALELAAKRARRGMWAQGAQFESAAVFKARTVSGAK</sequence>
<dbReference type="EMBL" id="JAGTXO010000031">
    <property type="protein sequence ID" value="KAG8460612.1"/>
    <property type="molecule type" value="Genomic_DNA"/>
</dbReference>
<dbReference type="InterPro" id="IPR035437">
    <property type="entry name" value="SNase_OB-fold_sf"/>
</dbReference>
<dbReference type="SMART" id="SM00318">
    <property type="entry name" value="SNc"/>
    <property type="match status" value="1"/>
</dbReference>
<gene>
    <name evidence="5" type="ORF">KFE25_011387</name>
</gene>
<dbReference type="AlphaFoldDB" id="A0A8J6C3B5"/>
<proteinExistence type="predicted"/>